<evidence type="ECO:0000313" key="7">
    <source>
        <dbReference type="EMBL" id="KAK3774604.1"/>
    </source>
</evidence>
<dbReference type="InterPro" id="IPR029058">
    <property type="entry name" value="AB_hydrolase_fold"/>
</dbReference>
<dbReference type="PANTHER" id="PTHR11802">
    <property type="entry name" value="SERINE PROTEASE FAMILY S10 SERINE CARBOXYPEPTIDASE"/>
    <property type="match status" value="1"/>
</dbReference>
<gene>
    <name evidence="7" type="ORF">RRG08_035033</name>
</gene>
<dbReference type="Pfam" id="PF00450">
    <property type="entry name" value="Peptidase_S10"/>
    <property type="match status" value="1"/>
</dbReference>
<dbReference type="EMBL" id="JAWDGP010003399">
    <property type="protein sequence ID" value="KAK3774604.1"/>
    <property type="molecule type" value="Genomic_DNA"/>
</dbReference>
<dbReference type="PANTHER" id="PTHR11802:SF472">
    <property type="entry name" value="SERINE CARBOXYPEPTIDASE CPVL-RELATED"/>
    <property type="match status" value="1"/>
</dbReference>
<evidence type="ECO:0000256" key="2">
    <source>
        <dbReference type="ARBA" id="ARBA00022645"/>
    </source>
</evidence>
<accession>A0AAE0ZS89</accession>
<sequence length="433" mass="49705">MASQSEPSEPLLLSSFLKSGKLKEAEKESRVKLHGVDLDSYSGYITVDKEQDKNLFFWFFPATKVEPTEAPLLLYLNGGPGNSSFIGLFVEVGPLRVDKDLKLHRAEVAWTDNFNIIFVDNPVFVGFSYAKPGHESKNLHAITDNLYSFVTQFLQIYPKFKDCDFYVGGVSYAGKYVASLASKIHSEMEEEESDIGINMRGIFVFSGFFDPFQMFHNYPQYLLTMGLISEKKARNLSEKLAYALDKHRLLGKYEEAVMDLMDSVFTQMHKTLGFDSLDNILITKKYEWHFEKYLNKPEVQHAIHARACQYTFQEENMLVHMAEDFIKGVPTELKIALESYKVLMVSGQMDMVVSVPMVESFLHDFRWSGMSRYLSADKIMWKDKDGEVAGYVTEVKNLTRVVMRKAGHRPALDQPEWTLEMMTKFLSDQSFAH</sequence>
<evidence type="ECO:0000256" key="1">
    <source>
        <dbReference type="ARBA" id="ARBA00009431"/>
    </source>
</evidence>
<evidence type="ECO:0008006" key="9">
    <source>
        <dbReference type="Google" id="ProtNLM"/>
    </source>
</evidence>
<dbReference type="SUPFAM" id="SSF53474">
    <property type="entry name" value="alpha/beta-Hydrolases"/>
    <property type="match status" value="1"/>
</dbReference>
<dbReference type="Proteomes" id="UP001283361">
    <property type="component" value="Unassembled WGS sequence"/>
</dbReference>
<organism evidence="7 8">
    <name type="scientific">Elysia crispata</name>
    <name type="common">lettuce slug</name>
    <dbReference type="NCBI Taxonomy" id="231223"/>
    <lineage>
        <taxon>Eukaryota</taxon>
        <taxon>Metazoa</taxon>
        <taxon>Spiralia</taxon>
        <taxon>Lophotrochozoa</taxon>
        <taxon>Mollusca</taxon>
        <taxon>Gastropoda</taxon>
        <taxon>Heterobranchia</taxon>
        <taxon>Euthyneura</taxon>
        <taxon>Panpulmonata</taxon>
        <taxon>Sacoglossa</taxon>
        <taxon>Placobranchoidea</taxon>
        <taxon>Plakobranchidae</taxon>
        <taxon>Elysia</taxon>
    </lineage>
</organism>
<dbReference type="GO" id="GO:0006508">
    <property type="term" value="P:proteolysis"/>
    <property type="evidence" value="ECO:0007669"/>
    <property type="project" value="UniProtKB-KW"/>
</dbReference>
<proteinExistence type="inferred from homology"/>
<dbReference type="InterPro" id="IPR001563">
    <property type="entry name" value="Peptidase_S10"/>
</dbReference>
<evidence type="ECO:0000256" key="5">
    <source>
        <dbReference type="ARBA" id="ARBA00022801"/>
    </source>
</evidence>
<comment type="similarity">
    <text evidence="1">Belongs to the peptidase S10 family.</text>
</comment>
<keyword evidence="2" id="KW-0121">Carboxypeptidase</keyword>
<name>A0AAE0ZS89_9GAST</name>
<keyword evidence="3" id="KW-0645">Protease</keyword>
<protein>
    <recommendedName>
        <fullName evidence="9">Serine carboxypeptidase CPVL</fullName>
    </recommendedName>
</protein>
<keyword evidence="5" id="KW-0378">Hydrolase</keyword>
<reference evidence="7" key="1">
    <citation type="journal article" date="2023" name="G3 (Bethesda)">
        <title>A reference genome for the long-term kleptoplast-retaining sea slug Elysia crispata morphotype clarki.</title>
        <authorList>
            <person name="Eastman K.E."/>
            <person name="Pendleton A.L."/>
            <person name="Shaikh M.A."/>
            <person name="Suttiyut T."/>
            <person name="Ogas R."/>
            <person name="Tomko P."/>
            <person name="Gavelis G."/>
            <person name="Widhalm J.R."/>
            <person name="Wisecaver J.H."/>
        </authorList>
    </citation>
    <scope>NUCLEOTIDE SEQUENCE</scope>
    <source>
        <strain evidence="7">ECLA1</strain>
    </source>
</reference>
<keyword evidence="6" id="KW-0325">Glycoprotein</keyword>
<evidence type="ECO:0000256" key="6">
    <source>
        <dbReference type="ARBA" id="ARBA00023180"/>
    </source>
</evidence>
<dbReference type="PRINTS" id="PR00724">
    <property type="entry name" value="CRBOXYPTASEC"/>
</dbReference>
<evidence type="ECO:0000256" key="3">
    <source>
        <dbReference type="ARBA" id="ARBA00022670"/>
    </source>
</evidence>
<keyword evidence="8" id="KW-1185">Reference proteome</keyword>
<evidence type="ECO:0000256" key="4">
    <source>
        <dbReference type="ARBA" id="ARBA00022729"/>
    </source>
</evidence>
<evidence type="ECO:0000313" key="8">
    <source>
        <dbReference type="Proteomes" id="UP001283361"/>
    </source>
</evidence>
<dbReference type="GO" id="GO:0004185">
    <property type="term" value="F:serine-type carboxypeptidase activity"/>
    <property type="evidence" value="ECO:0007669"/>
    <property type="project" value="InterPro"/>
</dbReference>
<dbReference type="Gene3D" id="3.40.50.1820">
    <property type="entry name" value="alpha/beta hydrolase"/>
    <property type="match status" value="1"/>
</dbReference>
<dbReference type="AlphaFoldDB" id="A0AAE0ZS89"/>
<keyword evidence="4" id="KW-0732">Signal</keyword>
<comment type="caution">
    <text evidence="7">The sequence shown here is derived from an EMBL/GenBank/DDBJ whole genome shotgun (WGS) entry which is preliminary data.</text>
</comment>